<dbReference type="PANTHER" id="PTHR34308:SF1">
    <property type="entry name" value="COBALAMIN BIOSYNTHESIS PROTEIN CBIB"/>
    <property type="match status" value="1"/>
</dbReference>
<sequence>MSYDIWILLGAVLLDLVIAEPPAAVHLTVWIGRAISVVEKIGLGIKNHTLQFVFGMFASLILIAFFGGITYWLLSLLKGLNIVLYLLIGVIILKPTFCLKFNGQMSLLVEKYLKGSDLQIENADKKIRYLLTTVERGSLDETVPPIVSSTVRSLAENASDFLVAPLFYFLILGVPGAVAYRVANTLDGMLGHRGQYEYLGKFAAIFDDVVNFIPARLTAFFFITAAWLTGLNSKKAWHITMRDHAKTESPNGGWPMAAAAGALEVRLDRNAHYALGDADLPLAPGVIGHAVHLFWFMAATDIALSASVLWLAFYVF</sequence>
<dbReference type="InterPro" id="IPR004485">
    <property type="entry name" value="Cobalamin_biosynth_CobD/CbiB"/>
</dbReference>
<dbReference type="NCBIfam" id="TIGR00380">
    <property type="entry name" value="cobal_cbiB"/>
    <property type="match status" value="1"/>
</dbReference>
<accession>A0A0W0GKM0</accession>
<evidence type="ECO:0000256" key="3">
    <source>
        <dbReference type="ARBA" id="ARBA00006263"/>
    </source>
</evidence>
<feature type="transmembrane region" description="Helical" evidence="9">
    <location>
        <begin position="293"/>
        <end position="315"/>
    </location>
</feature>
<dbReference type="PATRIC" id="fig|1217799.6.peg.14"/>
<reference evidence="10 11" key="1">
    <citation type="submission" date="2015-06" db="EMBL/GenBank/DDBJ databases">
        <title>Genome sequence of the organohalide-respiring Dehalogenimonas alkenigignens type strain (IP3-3T).</title>
        <authorList>
            <person name="Key T.A."/>
            <person name="Richmond D.P."/>
            <person name="Bowman K.S."/>
            <person name="Cho Y.-J."/>
            <person name="Chun J."/>
            <person name="da Costa M.S."/>
            <person name="Rainey F.A."/>
            <person name="Moe W.M."/>
        </authorList>
    </citation>
    <scope>NUCLEOTIDE SEQUENCE [LARGE SCALE GENOMIC DNA]</scope>
    <source>
        <strain evidence="10 11">IP3-3</strain>
    </source>
</reference>
<evidence type="ECO:0000256" key="6">
    <source>
        <dbReference type="ARBA" id="ARBA00022692"/>
    </source>
</evidence>
<evidence type="ECO:0000313" key="11">
    <source>
        <dbReference type="Proteomes" id="UP000053947"/>
    </source>
</evidence>
<dbReference type="Proteomes" id="UP000053947">
    <property type="component" value="Unassembled WGS sequence"/>
</dbReference>
<evidence type="ECO:0000256" key="2">
    <source>
        <dbReference type="ARBA" id="ARBA00004953"/>
    </source>
</evidence>
<keyword evidence="7 9" id="KW-1133">Transmembrane helix</keyword>
<comment type="subcellular location">
    <subcellularLocation>
        <location evidence="1 9">Cell membrane</location>
        <topology evidence="1 9">Multi-pass membrane protein</topology>
    </subcellularLocation>
</comment>
<dbReference type="PANTHER" id="PTHR34308">
    <property type="entry name" value="COBALAMIN BIOSYNTHESIS PROTEIN CBIB"/>
    <property type="match status" value="1"/>
</dbReference>
<evidence type="ECO:0000256" key="9">
    <source>
        <dbReference type="HAMAP-Rule" id="MF_00024"/>
    </source>
</evidence>
<keyword evidence="5 9" id="KW-0169">Cobalamin biosynthesis</keyword>
<dbReference type="GO" id="GO:0009236">
    <property type="term" value="P:cobalamin biosynthetic process"/>
    <property type="evidence" value="ECO:0007669"/>
    <property type="project" value="UniProtKB-UniRule"/>
</dbReference>
<feature type="transmembrane region" description="Helical" evidence="9">
    <location>
        <begin position="161"/>
        <end position="183"/>
    </location>
</feature>
<dbReference type="Pfam" id="PF03186">
    <property type="entry name" value="CobD_Cbib"/>
    <property type="match status" value="1"/>
</dbReference>
<comment type="similarity">
    <text evidence="3 9">Belongs to the CobD/CbiB family.</text>
</comment>
<evidence type="ECO:0000256" key="1">
    <source>
        <dbReference type="ARBA" id="ARBA00004651"/>
    </source>
</evidence>
<dbReference type="RefSeq" id="WP_058437533.1">
    <property type="nucleotide sequence ID" value="NZ_KQ758903.1"/>
</dbReference>
<dbReference type="STRING" id="1217799.DEALK_00140"/>
<evidence type="ECO:0000256" key="5">
    <source>
        <dbReference type="ARBA" id="ARBA00022573"/>
    </source>
</evidence>
<keyword evidence="8 9" id="KW-0472">Membrane</keyword>
<feature type="transmembrane region" description="Helical" evidence="9">
    <location>
        <begin position="80"/>
        <end position="99"/>
    </location>
</feature>
<protein>
    <recommendedName>
        <fullName evidence="9">Cobalamin biosynthesis protein CobD</fullName>
    </recommendedName>
</protein>
<dbReference type="OrthoDB" id="9811967at2"/>
<comment type="pathway">
    <text evidence="2 9">Cofactor biosynthesis; adenosylcobalamin biosynthesis.</text>
</comment>
<comment type="caution">
    <text evidence="10">The sequence shown here is derived from an EMBL/GenBank/DDBJ whole genome shotgun (WGS) entry which is preliminary data.</text>
</comment>
<evidence type="ECO:0000256" key="7">
    <source>
        <dbReference type="ARBA" id="ARBA00022989"/>
    </source>
</evidence>
<comment type="function">
    <text evidence="9">Converts cobyric acid to cobinamide by the addition of aminopropanol on the F carboxylic group.</text>
</comment>
<dbReference type="AlphaFoldDB" id="A0A0W0GKM0"/>
<proteinExistence type="inferred from homology"/>
<dbReference type="GO" id="GO:0015420">
    <property type="term" value="F:ABC-type vitamin B12 transporter activity"/>
    <property type="evidence" value="ECO:0007669"/>
    <property type="project" value="UniProtKB-UniRule"/>
</dbReference>
<evidence type="ECO:0000313" key="10">
    <source>
        <dbReference type="EMBL" id="KTB49103.1"/>
    </source>
</evidence>
<name>A0A0W0GKM0_9CHLR</name>
<dbReference type="UniPathway" id="UPA00148"/>
<keyword evidence="11" id="KW-1185">Reference proteome</keyword>
<dbReference type="GO" id="GO:0005886">
    <property type="term" value="C:plasma membrane"/>
    <property type="evidence" value="ECO:0007669"/>
    <property type="project" value="UniProtKB-SubCell"/>
</dbReference>
<dbReference type="GO" id="GO:0048472">
    <property type="term" value="F:threonine-phosphate decarboxylase activity"/>
    <property type="evidence" value="ECO:0007669"/>
    <property type="project" value="InterPro"/>
</dbReference>
<keyword evidence="4 9" id="KW-1003">Cell membrane</keyword>
<keyword evidence="6 9" id="KW-0812">Transmembrane</keyword>
<feature type="transmembrane region" description="Helical" evidence="9">
    <location>
        <begin position="213"/>
        <end position="232"/>
    </location>
</feature>
<organism evidence="10 11">
    <name type="scientific">Dehalogenimonas alkenigignens</name>
    <dbReference type="NCBI Taxonomy" id="1217799"/>
    <lineage>
        <taxon>Bacteria</taxon>
        <taxon>Bacillati</taxon>
        <taxon>Chloroflexota</taxon>
        <taxon>Dehalococcoidia</taxon>
        <taxon>Dehalococcoidales</taxon>
        <taxon>Dehalococcoidaceae</taxon>
        <taxon>Dehalogenimonas</taxon>
    </lineage>
</organism>
<feature type="transmembrane region" description="Helical" evidence="9">
    <location>
        <begin position="52"/>
        <end position="74"/>
    </location>
</feature>
<evidence type="ECO:0000256" key="8">
    <source>
        <dbReference type="ARBA" id="ARBA00023136"/>
    </source>
</evidence>
<evidence type="ECO:0000256" key="4">
    <source>
        <dbReference type="ARBA" id="ARBA00022475"/>
    </source>
</evidence>
<dbReference type="EMBL" id="LFDV01000001">
    <property type="protein sequence ID" value="KTB49103.1"/>
    <property type="molecule type" value="Genomic_DNA"/>
</dbReference>
<dbReference type="HAMAP" id="MF_00024">
    <property type="entry name" value="CobD_CbiB"/>
    <property type="match status" value="1"/>
</dbReference>
<gene>
    <name evidence="9" type="primary">cobD</name>
    <name evidence="10" type="ORF">DEALK_00140</name>
</gene>
<feature type="transmembrane region" description="Helical" evidence="9">
    <location>
        <begin position="6"/>
        <end position="31"/>
    </location>
</feature>